<dbReference type="OrthoDB" id="7612567at2759"/>
<accession>A0A6G0ZLE0</accession>
<gene>
    <name evidence="1" type="ORF">FWK35_00001831</name>
</gene>
<comment type="caution">
    <text evidence="1">The sequence shown here is derived from an EMBL/GenBank/DDBJ whole genome shotgun (WGS) entry which is preliminary data.</text>
</comment>
<proteinExistence type="predicted"/>
<evidence type="ECO:0000313" key="2">
    <source>
        <dbReference type="Proteomes" id="UP000478052"/>
    </source>
</evidence>
<dbReference type="Proteomes" id="UP000478052">
    <property type="component" value="Unassembled WGS sequence"/>
</dbReference>
<dbReference type="EMBL" id="VUJU01000211">
    <property type="protein sequence ID" value="KAF0772153.1"/>
    <property type="molecule type" value="Genomic_DNA"/>
</dbReference>
<sequence length="98" mass="11559">MIKIKNDILSTDCLIQYTELYINCLQKKLLEYFVMTFDKIYGSFNVSHNIHGLLHIASDYNHYGPLDQCSCFPFKNHMKEIKTALRKSEKPLQQLICR</sequence>
<name>A0A6G0ZLE0_APHCR</name>
<dbReference type="AlphaFoldDB" id="A0A6G0ZLE0"/>
<organism evidence="1 2">
    <name type="scientific">Aphis craccivora</name>
    <name type="common">Cowpea aphid</name>
    <dbReference type="NCBI Taxonomy" id="307492"/>
    <lineage>
        <taxon>Eukaryota</taxon>
        <taxon>Metazoa</taxon>
        <taxon>Ecdysozoa</taxon>
        <taxon>Arthropoda</taxon>
        <taxon>Hexapoda</taxon>
        <taxon>Insecta</taxon>
        <taxon>Pterygota</taxon>
        <taxon>Neoptera</taxon>
        <taxon>Paraneoptera</taxon>
        <taxon>Hemiptera</taxon>
        <taxon>Sternorrhyncha</taxon>
        <taxon>Aphidomorpha</taxon>
        <taxon>Aphidoidea</taxon>
        <taxon>Aphididae</taxon>
        <taxon>Aphidini</taxon>
        <taxon>Aphis</taxon>
        <taxon>Aphis</taxon>
    </lineage>
</organism>
<evidence type="ECO:0000313" key="1">
    <source>
        <dbReference type="EMBL" id="KAF0772153.1"/>
    </source>
</evidence>
<protein>
    <submittedName>
        <fullName evidence="1">Uncharacterized protein</fullName>
    </submittedName>
</protein>
<keyword evidence="2" id="KW-1185">Reference proteome</keyword>
<reference evidence="1 2" key="1">
    <citation type="submission" date="2019-08" db="EMBL/GenBank/DDBJ databases">
        <title>Whole genome of Aphis craccivora.</title>
        <authorList>
            <person name="Voronova N.V."/>
            <person name="Shulinski R.S."/>
            <person name="Bandarenka Y.V."/>
            <person name="Zhorov D.G."/>
            <person name="Warner D."/>
        </authorList>
    </citation>
    <scope>NUCLEOTIDE SEQUENCE [LARGE SCALE GENOMIC DNA]</scope>
    <source>
        <strain evidence="1">180601</strain>
        <tissue evidence="1">Whole Body</tissue>
    </source>
</reference>